<dbReference type="EMBL" id="CAJGYM010000051">
    <property type="protein sequence ID" value="CAD6195162.1"/>
    <property type="molecule type" value="Genomic_DNA"/>
</dbReference>
<protein>
    <submittedName>
        <fullName evidence="2">Uncharacterized protein</fullName>
    </submittedName>
</protein>
<sequence length="89" mass="9563">MSFFTKLTTALMAKKPPGPNPTATNNKMEESVNNNNVLVSIKKAATAEEVKVQPSVDCARKLPFCHGVSNLGSFPSNPISWCSQNVLGK</sequence>
<name>A0A8S1HJE7_9PELO</name>
<proteinExistence type="predicted"/>
<organism evidence="2 3">
    <name type="scientific">Caenorhabditis auriculariae</name>
    <dbReference type="NCBI Taxonomy" id="2777116"/>
    <lineage>
        <taxon>Eukaryota</taxon>
        <taxon>Metazoa</taxon>
        <taxon>Ecdysozoa</taxon>
        <taxon>Nematoda</taxon>
        <taxon>Chromadorea</taxon>
        <taxon>Rhabditida</taxon>
        <taxon>Rhabditina</taxon>
        <taxon>Rhabditomorpha</taxon>
        <taxon>Rhabditoidea</taxon>
        <taxon>Rhabditidae</taxon>
        <taxon>Peloderinae</taxon>
        <taxon>Caenorhabditis</taxon>
    </lineage>
</organism>
<evidence type="ECO:0000313" key="2">
    <source>
        <dbReference type="EMBL" id="CAD6195162.1"/>
    </source>
</evidence>
<keyword evidence="3" id="KW-1185">Reference proteome</keyword>
<feature type="region of interest" description="Disordered" evidence="1">
    <location>
        <begin position="11"/>
        <end position="30"/>
    </location>
</feature>
<evidence type="ECO:0000313" key="3">
    <source>
        <dbReference type="Proteomes" id="UP000835052"/>
    </source>
</evidence>
<gene>
    <name evidence="2" type="ORF">CAUJ_LOCUS11081</name>
</gene>
<evidence type="ECO:0000256" key="1">
    <source>
        <dbReference type="SAM" id="MobiDB-lite"/>
    </source>
</evidence>
<reference evidence="2" key="1">
    <citation type="submission" date="2020-10" db="EMBL/GenBank/DDBJ databases">
        <authorList>
            <person name="Kikuchi T."/>
        </authorList>
    </citation>
    <scope>NUCLEOTIDE SEQUENCE</scope>
    <source>
        <strain evidence="2">NKZ352</strain>
    </source>
</reference>
<comment type="caution">
    <text evidence="2">The sequence shown here is derived from an EMBL/GenBank/DDBJ whole genome shotgun (WGS) entry which is preliminary data.</text>
</comment>
<dbReference type="Proteomes" id="UP000835052">
    <property type="component" value="Unassembled WGS sequence"/>
</dbReference>
<accession>A0A8S1HJE7</accession>
<dbReference type="AlphaFoldDB" id="A0A8S1HJE7"/>